<keyword evidence="3" id="KW-0540">Nuclease</keyword>
<comment type="similarity">
    <text evidence="1">Belongs to the XseB family.</text>
</comment>
<evidence type="ECO:0000256" key="4">
    <source>
        <dbReference type="ARBA" id="ARBA00022801"/>
    </source>
</evidence>
<dbReference type="GO" id="GO:0008855">
    <property type="term" value="F:exodeoxyribonuclease VII activity"/>
    <property type="evidence" value="ECO:0007669"/>
    <property type="project" value="UniProtKB-UniRule"/>
</dbReference>
<evidence type="ECO:0000256" key="2">
    <source>
        <dbReference type="ARBA" id="ARBA00022490"/>
    </source>
</evidence>
<dbReference type="AlphaFoldDB" id="A0A2T2XL74"/>
<sequence>MAPETNDNDLSQYEAIIERIEEIVRLLESGRSPLAESLKLYAEAKSLTEKANRLLERAESSLGLYPTELKTEEL</sequence>
<evidence type="ECO:0000256" key="6">
    <source>
        <dbReference type="NCBIfam" id="TIGR01280"/>
    </source>
</evidence>
<accession>A0A2T2XL74</accession>
<dbReference type="PANTHER" id="PTHR34137">
    <property type="entry name" value="EXODEOXYRIBONUCLEASE 7 SMALL SUBUNIT"/>
    <property type="match status" value="1"/>
</dbReference>
<evidence type="ECO:0000313" key="8">
    <source>
        <dbReference type="Proteomes" id="UP000242972"/>
    </source>
</evidence>
<protein>
    <recommendedName>
        <fullName evidence="6">Exodeoxyribonuclease VII small subunit</fullName>
        <ecNumber evidence="6">3.1.11.6</ecNumber>
    </recommendedName>
</protein>
<dbReference type="EMBL" id="PXYW01000003">
    <property type="protein sequence ID" value="PSR35244.1"/>
    <property type="molecule type" value="Genomic_DNA"/>
</dbReference>
<comment type="caution">
    <text evidence="7">The sequence shown here is derived from an EMBL/GenBank/DDBJ whole genome shotgun (WGS) entry which is preliminary data.</text>
</comment>
<dbReference type="GO" id="GO:0009318">
    <property type="term" value="C:exodeoxyribonuclease VII complex"/>
    <property type="evidence" value="ECO:0007669"/>
    <property type="project" value="UniProtKB-UniRule"/>
</dbReference>
<dbReference type="GO" id="GO:0006308">
    <property type="term" value="P:DNA catabolic process"/>
    <property type="evidence" value="ECO:0007669"/>
    <property type="project" value="UniProtKB-UniRule"/>
</dbReference>
<keyword evidence="2" id="KW-0963">Cytoplasm</keyword>
<keyword evidence="4" id="KW-0378">Hydrolase</keyword>
<proteinExistence type="inferred from homology"/>
<dbReference type="Pfam" id="PF02609">
    <property type="entry name" value="Exonuc_VII_S"/>
    <property type="match status" value="1"/>
</dbReference>
<dbReference type="EC" id="3.1.11.6" evidence="6"/>
<dbReference type="PANTHER" id="PTHR34137:SF1">
    <property type="entry name" value="EXODEOXYRIBONUCLEASE 7 SMALL SUBUNIT"/>
    <property type="match status" value="1"/>
</dbReference>
<evidence type="ECO:0000256" key="5">
    <source>
        <dbReference type="ARBA" id="ARBA00022839"/>
    </source>
</evidence>
<dbReference type="InterPro" id="IPR003761">
    <property type="entry name" value="Exonuc_VII_S"/>
</dbReference>
<evidence type="ECO:0000313" key="7">
    <source>
        <dbReference type="EMBL" id="PSR35244.1"/>
    </source>
</evidence>
<keyword evidence="5" id="KW-0269">Exonuclease</keyword>
<dbReference type="Gene3D" id="1.10.287.1040">
    <property type="entry name" value="Exonuclease VII, small subunit"/>
    <property type="match status" value="1"/>
</dbReference>
<reference evidence="7 8" key="1">
    <citation type="journal article" date="2014" name="BMC Genomics">
        <title>Comparison of environmental and isolate Sulfobacillus genomes reveals diverse carbon, sulfur, nitrogen, and hydrogen metabolisms.</title>
        <authorList>
            <person name="Justice N.B."/>
            <person name="Norman A."/>
            <person name="Brown C.T."/>
            <person name="Singh A."/>
            <person name="Thomas B.C."/>
            <person name="Banfield J.F."/>
        </authorList>
    </citation>
    <scope>NUCLEOTIDE SEQUENCE [LARGE SCALE GENOMIC DNA]</scope>
    <source>
        <strain evidence="7">AMDSBA4</strain>
    </source>
</reference>
<dbReference type="GO" id="GO:0005829">
    <property type="term" value="C:cytosol"/>
    <property type="evidence" value="ECO:0007669"/>
    <property type="project" value="TreeGrafter"/>
</dbReference>
<name>A0A2T2XL74_9FIRM</name>
<dbReference type="Proteomes" id="UP000242972">
    <property type="component" value="Unassembled WGS sequence"/>
</dbReference>
<dbReference type="InterPro" id="IPR037004">
    <property type="entry name" value="Exonuc_VII_ssu_sf"/>
</dbReference>
<dbReference type="SUPFAM" id="SSF116842">
    <property type="entry name" value="XseB-like"/>
    <property type="match status" value="1"/>
</dbReference>
<evidence type="ECO:0000256" key="3">
    <source>
        <dbReference type="ARBA" id="ARBA00022722"/>
    </source>
</evidence>
<dbReference type="NCBIfam" id="TIGR01280">
    <property type="entry name" value="xseB"/>
    <property type="match status" value="1"/>
</dbReference>
<evidence type="ECO:0000256" key="1">
    <source>
        <dbReference type="ARBA" id="ARBA00009998"/>
    </source>
</evidence>
<gene>
    <name evidence="7" type="primary">xseB</name>
    <name evidence="7" type="ORF">C7B46_02140</name>
</gene>
<organism evidence="7 8">
    <name type="scientific">Sulfobacillus benefaciens</name>
    <dbReference type="NCBI Taxonomy" id="453960"/>
    <lineage>
        <taxon>Bacteria</taxon>
        <taxon>Bacillati</taxon>
        <taxon>Bacillota</taxon>
        <taxon>Clostridia</taxon>
        <taxon>Eubacteriales</taxon>
        <taxon>Clostridiales Family XVII. Incertae Sedis</taxon>
        <taxon>Sulfobacillus</taxon>
    </lineage>
</organism>